<dbReference type="GO" id="GO:0018169">
    <property type="term" value="F:ribosomal S6-glutamic acid ligase activity"/>
    <property type="evidence" value="ECO:0007669"/>
    <property type="project" value="TreeGrafter"/>
</dbReference>
<dbReference type="NCBIfam" id="TIGR00768">
    <property type="entry name" value="rimK_fam"/>
    <property type="match status" value="1"/>
</dbReference>
<accession>A6UTA6</accession>
<keyword evidence="6" id="KW-0436">Ligase</keyword>
<dbReference type="OrthoDB" id="33241at2157"/>
<organism evidence="6 7">
    <name type="scientific">Methanococcus aeolicus (strain ATCC BAA-1280 / DSM 17508 / OCM 812 / Nankai-3)</name>
    <dbReference type="NCBI Taxonomy" id="419665"/>
    <lineage>
        <taxon>Archaea</taxon>
        <taxon>Methanobacteriati</taxon>
        <taxon>Methanobacteriota</taxon>
        <taxon>Methanomada group</taxon>
        <taxon>Methanococci</taxon>
        <taxon>Methanococcales</taxon>
        <taxon>Methanococcaceae</taxon>
        <taxon>Methanococcus</taxon>
    </lineage>
</organism>
<evidence type="ECO:0000313" key="6">
    <source>
        <dbReference type="EMBL" id="ABR55728.1"/>
    </source>
</evidence>
<dbReference type="eggNOG" id="arCOG01589">
    <property type="taxonomic scope" value="Archaea"/>
</dbReference>
<dbReference type="Gene3D" id="3.30.1490.20">
    <property type="entry name" value="ATP-grasp fold, A domain"/>
    <property type="match status" value="1"/>
</dbReference>
<dbReference type="Gene3D" id="3.40.50.20">
    <property type="match status" value="1"/>
</dbReference>
<dbReference type="SUPFAM" id="SSF56059">
    <property type="entry name" value="Glutathione synthetase ATP-binding domain-like"/>
    <property type="match status" value="1"/>
</dbReference>
<evidence type="ECO:0000256" key="2">
    <source>
        <dbReference type="ARBA" id="ARBA00022741"/>
    </source>
</evidence>
<dbReference type="KEGG" id="mae:Maeo_0136"/>
<name>A6UTA6_META3</name>
<keyword evidence="1" id="KW-0479">Metal-binding</keyword>
<keyword evidence="7" id="KW-1185">Reference proteome</keyword>
<dbReference type="GO" id="GO:0046872">
    <property type="term" value="F:metal ion binding"/>
    <property type="evidence" value="ECO:0007669"/>
    <property type="project" value="UniProtKB-KW"/>
</dbReference>
<dbReference type="HOGENOM" id="CLU_054353_2_1_2"/>
<evidence type="ECO:0000256" key="1">
    <source>
        <dbReference type="ARBA" id="ARBA00022723"/>
    </source>
</evidence>
<dbReference type="GO" id="GO:0005737">
    <property type="term" value="C:cytoplasm"/>
    <property type="evidence" value="ECO:0007669"/>
    <property type="project" value="TreeGrafter"/>
</dbReference>
<keyword evidence="3 4" id="KW-0067">ATP-binding</keyword>
<dbReference type="Gene3D" id="3.30.470.20">
    <property type="entry name" value="ATP-grasp fold, B domain"/>
    <property type="match status" value="1"/>
</dbReference>
<evidence type="ECO:0000313" key="7">
    <source>
        <dbReference type="Proteomes" id="UP000001106"/>
    </source>
</evidence>
<dbReference type="InterPro" id="IPR013651">
    <property type="entry name" value="ATP-grasp_RimK-type"/>
</dbReference>
<dbReference type="Pfam" id="PF08443">
    <property type="entry name" value="RimK"/>
    <property type="match status" value="1"/>
</dbReference>
<dbReference type="GO" id="GO:0009432">
    <property type="term" value="P:SOS response"/>
    <property type="evidence" value="ECO:0007669"/>
    <property type="project" value="TreeGrafter"/>
</dbReference>
<keyword evidence="2 4" id="KW-0547">Nucleotide-binding</keyword>
<proteinExistence type="predicted"/>
<dbReference type="InterPro" id="IPR004666">
    <property type="entry name" value="Rp_bS6_RimK/Lys_biosynth_LsyX"/>
</dbReference>
<dbReference type="PROSITE" id="PS50975">
    <property type="entry name" value="ATP_GRASP"/>
    <property type="match status" value="1"/>
</dbReference>
<protein>
    <submittedName>
        <fullName evidence="6">Alpha-L-glutamate ligase, RimK family</fullName>
    </submittedName>
</protein>
<dbReference type="InterPro" id="IPR011761">
    <property type="entry name" value="ATP-grasp"/>
</dbReference>
<evidence type="ECO:0000256" key="3">
    <source>
        <dbReference type="ARBA" id="ARBA00022840"/>
    </source>
</evidence>
<dbReference type="PANTHER" id="PTHR21621:SF0">
    <property type="entry name" value="BETA-CITRYLGLUTAMATE SYNTHASE B-RELATED"/>
    <property type="match status" value="1"/>
</dbReference>
<sequence>MIYEKLKNNNYAVSFLDPLEMISGLNNNYNNYNIILSRVERDYLKEGIYALKYLETIPNIKIINNSDSIETCQNKYLTYLKLKEVMPKSFLTYANDFKNVENELKANNFNFPVVVKPIYGGYGNGVLKVNNLGELNNIFELLKNNGNELFVQELLDFKHDIRAFVINNKIICAMERIPSNNDWRANYSRGAKIKEFKLNKDTEKLILNSVKKIGANIVGVDVLIDKNNKPYILEMNITPQFRGIMNFADVPGEILKYLADILNKK</sequence>
<feature type="domain" description="ATP-grasp" evidence="5">
    <location>
        <begin position="78"/>
        <end position="263"/>
    </location>
</feature>
<evidence type="ECO:0000256" key="4">
    <source>
        <dbReference type="PROSITE-ProRule" id="PRU00409"/>
    </source>
</evidence>
<gene>
    <name evidence="6" type="ordered locus">Maeo_0136</name>
</gene>
<dbReference type="Proteomes" id="UP000001106">
    <property type="component" value="Chromosome"/>
</dbReference>
<dbReference type="AlphaFoldDB" id="A6UTA6"/>
<dbReference type="EMBL" id="CP000743">
    <property type="protein sequence ID" value="ABR55728.1"/>
    <property type="molecule type" value="Genomic_DNA"/>
</dbReference>
<dbReference type="InterPro" id="IPR013815">
    <property type="entry name" value="ATP_grasp_subdomain_1"/>
</dbReference>
<dbReference type="STRING" id="419665.Maeo_0136"/>
<reference evidence="6" key="1">
    <citation type="submission" date="2007-06" db="EMBL/GenBank/DDBJ databases">
        <title>Complete sequence of Methanococcus aeolicus Nankai-3.</title>
        <authorList>
            <consortium name="US DOE Joint Genome Institute"/>
            <person name="Copeland A."/>
            <person name="Lucas S."/>
            <person name="Lapidus A."/>
            <person name="Barry K."/>
            <person name="Glavina del Rio T."/>
            <person name="Dalin E."/>
            <person name="Tice H."/>
            <person name="Pitluck S."/>
            <person name="Chain P."/>
            <person name="Malfatti S."/>
            <person name="Shin M."/>
            <person name="Vergez L."/>
            <person name="Schmutz J."/>
            <person name="Larimer F."/>
            <person name="Land M."/>
            <person name="Hauser L."/>
            <person name="Kyrpides N."/>
            <person name="Lykidis A."/>
            <person name="Sieprawska-Lupa M."/>
            <person name="Whitman W.B."/>
            <person name="Richardson P."/>
        </authorList>
    </citation>
    <scope>NUCLEOTIDE SEQUENCE [LARGE SCALE GENOMIC DNA]</scope>
    <source>
        <strain evidence="6">Nankai-3</strain>
    </source>
</reference>
<dbReference type="GO" id="GO:0005524">
    <property type="term" value="F:ATP binding"/>
    <property type="evidence" value="ECO:0007669"/>
    <property type="project" value="UniProtKB-UniRule"/>
</dbReference>
<dbReference type="PANTHER" id="PTHR21621">
    <property type="entry name" value="RIBOSOMAL PROTEIN S6 MODIFICATION PROTEIN"/>
    <property type="match status" value="1"/>
</dbReference>
<evidence type="ECO:0000259" key="5">
    <source>
        <dbReference type="PROSITE" id="PS50975"/>
    </source>
</evidence>